<dbReference type="STRING" id="1927124.BST13_02020"/>
<dbReference type="PANTHER" id="PTHR42760:SF133">
    <property type="entry name" value="3-OXOACYL-[ACYL-CARRIER-PROTEIN] REDUCTASE"/>
    <property type="match status" value="1"/>
</dbReference>
<keyword evidence="4" id="KW-1185">Reference proteome</keyword>
<dbReference type="PANTHER" id="PTHR42760">
    <property type="entry name" value="SHORT-CHAIN DEHYDROGENASES/REDUCTASES FAMILY MEMBER"/>
    <property type="match status" value="1"/>
</dbReference>
<sequence length="249" mass="26194">MFCSDYSNLASDVALVTGSSGGIGSAIVTELKGLGMTVVGVDNTGTELGAEDHLITADLVAADMDELVDEAEAACGKPFDVLVNCAGVSVDTPAEDLRRPEIERVLAVNLVAPIELSIAVGRRMLEHGYGRIVNITSIHGRAGAIGCLPYDASKAGLDNATRTMAAEWSRRGVLVNAVAPGFVRTAMCTDERLAQPWFTDGYVSSGRLPLGRAATPDEIARPVAWLASRQNTYITGQVVYADGGLYSTF</sequence>
<dbReference type="InterPro" id="IPR002347">
    <property type="entry name" value="SDR_fam"/>
</dbReference>
<dbReference type="PRINTS" id="PR00081">
    <property type="entry name" value="GDHRDH"/>
</dbReference>
<organism evidence="3 4">
    <name type="scientific">Mycobacterium aquaticum</name>
    <dbReference type="NCBI Taxonomy" id="1927124"/>
    <lineage>
        <taxon>Bacteria</taxon>
        <taxon>Bacillati</taxon>
        <taxon>Actinomycetota</taxon>
        <taxon>Actinomycetes</taxon>
        <taxon>Mycobacteriales</taxon>
        <taxon>Mycobacteriaceae</taxon>
        <taxon>Mycobacterium</taxon>
    </lineage>
</organism>
<dbReference type="Pfam" id="PF13561">
    <property type="entry name" value="adh_short_C2"/>
    <property type="match status" value="1"/>
</dbReference>
<dbReference type="InterPro" id="IPR036291">
    <property type="entry name" value="NAD(P)-bd_dom_sf"/>
</dbReference>
<dbReference type="GO" id="GO:0006633">
    <property type="term" value="P:fatty acid biosynthetic process"/>
    <property type="evidence" value="ECO:0007669"/>
    <property type="project" value="TreeGrafter"/>
</dbReference>
<dbReference type="AlphaFoldDB" id="A0A1X0B9U9"/>
<evidence type="ECO:0000313" key="3">
    <source>
        <dbReference type="EMBL" id="ORA39090.1"/>
    </source>
</evidence>
<proteinExistence type="inferred from homology"/>
<dbReference type="Gene3D" id="3.40.50.720">
    <property type="entry name" value="NAD(P)-binding Rossmann-like Domain"/>
    <property type="match status" value="1"/>
</dbReference>
<comment type="similarity">
    <text evidence="1">Belongs to the short-chain dehydrogenases/reductases (SDR) family.</text>
</comment>
<evidence type="ECO:0000256" key="2">
    <source>
        <dbReference type="ARBA" id="ARBA00023002"/>
    </source>
</evidence>
<dbReference type="SUPFAM" id="SSF51735">
    <property type="entry name" value="NAD(P)-binding Rossmann-fold domains"/>
    <property type="match status" value="1"/>
</dbReference>
<dbReference type="GO" id="GO:0016616">
    <property type="term" value="F:oxidoreductase activity, acting on the CH-OH group of donors, NAD or NADP as acceptor"/>
    <property type="evidence" value="ECO:0007669"/>
    <property type="project" value="TreeGrafter"/>
</dbReference>
<dbReference type="CDD" id="cd05233">
    <property type="entry name" value="SDR_c"/>
    <property type="match status" value="1"/>
</dbReference>
<comment type="caution">
    <text evidence="3">The sequence shown here is derived from an EMBL/GenBank/DDBJ whole genome shotgun (WGS) entry which is preliminary data.</text>
</comment>
<dbReference type="FunFam" id="3.40.50.720:FF:000084">
    <property type="entry name" value="Short-chain dehydrogenase reductase"/>
    <property type="match status" value="1"/>
</dbReference>
<evidence type="ECO:0008006" key="5">
    <source>
        <dbReference type="Google" id="ProtNLM"/>
    </source>
</evidence>
<dbReference type="GO" id="GO:0048038">
    <property type="term" value="F:quinone binding"/>
    <property type="evidence" value="ECO:0007669"/>
    <property type="project" value="TreeGrafter"/>
</dbReference>
<accession>A0A1X0B9U9</accession>
<name>A0A1X0B9U9_9MYCO</name>
<dbReference type="OrthoDB" id="286404at2"/>
<evidence type="ECO:0000256" key="1">
    <source>
        <dbReference type="ARBA" id="ARBA00006484"/>
    </source>
</evidence>
<dbReference type="RefSeq" id="WP_083160139.1">
    <property type="nucleotide sequence ID" value="NZ_MVHF01000002.1"/>
</dbReference>
<keyword evidence="2" id="KW-0560">Oxidoreductase</keyword>
<protein>
    <recommendedName>
        <fullName evidence="5">Short-chain dehydrogenase</fullName>
    </recommendedName>
</protein>
<evidence type="ECO:0000313" key="4">
    <source>
        <dbReference type="Proteomes" id="UP000192448"/>
    </source>
</evidence>
<dbReference type="Proteomes" id="UP000192448">
    <property type="component" value="Unassembled WGS sequence"/>
</dbReference>
<dbReference type="PRINTS" id="PR00080">
    <property type="entry name" value="SDRFAMILY"/>
</dbReference>
<gene>
    <name evidence="3" type="ORF">BST13_02020</name>
</gene>
<dbReference type="EMBL" id="MVHF01000002">
    <property type="protein sequence ID" value="ORA39090.1"/>
    <property type="molecule type" value="Genomic_DNA"/>
</dbReference>
<reference evidence="3 4" key="1">
    <citation type="submission" date="2017-02" db="EMBL/GenBank/DDBJ databases">
        <title>The new phylogeny of genus Mycobacterium.</title>
        <authorList>
            <person name="Tortoli E."/>
            <person name="Trovato A."/>
            <person name="Cirillo D.M."/>
        </authorList>
    </citation>
    <scope>NUCLEOTIDE SEQUENCE [LARGE SCALE GENOMIC DNA]</scope>
    <source>
        <strain evidence="3 4">RW6</strain>
    </source>
</reference>